<dbReference type="SUPFAM" id="SSF52540">
    <property type="entry name" value="P-loop containing nucleoside triphosphate hydrolases"/>
    <property type="match status" value="1"/>
</dbReference>
<dbReference type="Gene3D" id="3.30.300.160">
    <property type="entry name" value="Type II secretion system, protein E, N-terminal domain"/>
    <property type="match status" value="1"/>
</dbReference>
<dbReference type="SMART" id="SM00382">
    <property type="entry name" value="AAA"/>
    <property type="match status" value="1"/>
</dbReference>
<dbReference type="GO" id="GO:0005524">
    <property type="term" value="F:ATP binding"/>
    <property type="evidence" value="ECO:0007669"/>
    <property type="project" value="UniProtKB-KW"/>
</dbReference>
<dbReference type="Proteomes" id="UP000178744">
    <property type="component" value="Unassembled WGS sequence"/>
</dbReference>
<evidence type="ECO:0000313" key="5">
    <source>
        <dbReference type="EMBL" id="OGY60181.1"/>
    </source>
</evidence>
<dbReference type="Gene3D" id="3.40.50.300">
    <property type="entry name" value="P-loop containing nucleotide triphosphate hydrolases"/>
    <property type="match status" value="1"/>
</dbReference>
<dbReference type="PANTHER" id="PTHR30258">
    <property type="entry name" value="TYPE II SECRETION SYSTEM PROTEIN GSPE-RELATED"/>
    <property type="match status" value="1"/>
</dbReference>
<keyword evidence="3" id="KW-0067">ATP-binding</keyword>
<dbReference type="Pfam" id="PF05157">
    <property type="entry name" value="MshEN"/>
    <property type="match status" value="1"/>
</dbReference>
<reference evidence="5 6" key="1">
    <citation type="journal article" date="2016" name="Nat. Commun.">
        <title>Thousands of microbial genomes shed light on interconnected biogeochemical processes in an aquifer system.</title>
        <authorList>
            <person name="Anantharaman K."/>
            <person name="Brown C.T."/>
            <person name="Hug L.A."/>
            <person name="Sharon I."/>
            <person name="Castelle C.J."/>
            <person name="Probst A.J."/>
            <person name="Thomas B.C."/>
            <person name="Singh A."/>
            <person name="Wilkins M.J."/>
            <person name="Karaoz U."/>
            <person name="Brodie E.L."/>
            <person name="Williams K.H."/>
            <person name="Hubbard S.S."/>
            <person name="Banfield J.F."/>
        </authorList>
    </citation>
    <scope>NUCLEOTIDE SEQUENCE [LARGE SCALE GENOMIC DNA]</scope>
</reference>
<accession>A0A1G1Z6D0</accession>
<organism evidence="5 6">
    <name type="scientific">Candidatus Colwellbacteria bacterium RIFCSPLOWO2_01_FULL_48_10</name>
    <dbReference type="NCBI Taxonomy" id="1797690"/>
    <lineage>
        <taxon>Bacteria</taxon>
        <taxon>Candidatus Colwelliibacteriota</taxon>
    </lineage>
</organism>
<gene>
    <name evidence="5" type="ORF">A3B23_03970</name>
</gene>
<evidence type="ECO:0000259" key="4">
    <source>
        <dbReference type="PROSITE" id="PS00662"/>
    </source>
</evidence>
<evidence type="ECO:0000256" key="3">
    <source>
        <dbReference type="ARBA" id="ARBA00022840"/>
    </source>
</evidence>
<dbReference type="AlphaFoldDB" id="A0A1G1Z6D0"/>
<dbReference type="InterPro" id="IPR027417">
    <property type="entry name" value="P-loop_NTPase"/>
</dbReference>
<protein>
    <recommendedName>
        <fullName evidence="4">Bacterial type II secretion system protein E domain-containing protein</fullName>
    </recommendedName>
</protein>
<dbReference type="Gene3D" id="3.30.450.90">
    <property type="match status" value="1"/>
</dbReference>
<dbReference type="GO" id="GO:0005886">
    <property type="term" value="C:plasma membrane"/>
    <property type="evidence" value="ECO:0007669"/>
    <property type="project" value="TreeGrafter"/>
</dbReference>
<dbReference type="InterPro" id="IPR037257">
    <property type="entry name" value="T2SS_E_N_sf"/>
</dbReference>
<dbReference type="InterPro" id="IPR001482">
    <property type="entry name" value="T2SS/T4SS_dom"/>
</dbReference>
<evidence type="ECO:0000256" key="1">
    <source>
        <dbReference type="ARBA" id="ARBA00006611"/>
    </source>
</evidence>
<dbReference type="CDD" id="cd01129">
    <property type="entry name" value="PulE-GspE-like"/>
    <property type="match status" value="1"/>
</dbReference>
<dbReference type="PROSITE" id="PS00662">
    <property type="entry name" value="T2SP_E"/>
    <property type="match status" value="1"/>
</dbReference>
<dbReference type="EMBL" id="MHIY01000006">
    <property type="protein sequence ID" value="OGY60181.1"/>
    <property type="molecule type" value="Genomic_DNA"/>
</dbReference>
<comment type="similarity">
    <text evidence="1">Belongs to the GSP E family.</text>
</comment>
<keyword evidence="2" id="KW-0547">Nucleotide-binding</keyword>
<dbReference type="PANTHER" id="PTHR30258:SF1">
    <property type="entry name" value="PROTEIN TRANSPORT PROTEIN HOFB HOMOLOG"/>
    <property type="match status" value="1"/>
</dbReference>
<sequence length="580" mass="63720">MDDRALADALVKKLVMSPELSQKLLLESRDARKRLEDIIRERRLADDVSVAQIKSELLGIPYQKVKLDAVSEEVLKAIPAETASTYKAVPLSRDGNMLVVGMLNPDDVRAQEALRFIAKNQKISLGVYVITPSDLEAVMRKYSSYRSEIDMAVSSLKIQPGKGLSATQRTVSIEEGASVSDEAPIIKIVSSTLQSAVEEGASDIHIEPQRARLRIRFRIDGELREVTSLPLELHQPIVSRVKILSDLKIDENRIPQDGRFRTVIFGRDIDFRVSTFPTPVGEKAVIRVLDPSIGLKGLSNLGLLENTIAILNQALAKPYGMILVTGPTGSGKTTTLYALLQILNKEDVNIISLEDPVEYFVEGLNQSQVRPEIGYDFSSGLRQTLRQDPDVIMVGEIRDTETAKLAVQAALTGHIVLSTLHTNNAIGVIPRLIDMEVDSFLLPSAINLMLSQRLVRQICGACKKGSPATPEVQRIIKDEMSKLPAALKPKTAEFREPYTVYVSLGCKVCKGKGIVGRIALIEVLMMTRELGAIVGADVTENKIWDEAARQGMVTMRQDGIIKALSGLVTIEEVLRETSGI</sequence>
<dbReference type="STRING" id="1797690.A3B23_03970"/>
<evidence type="ECO:0000256" key="2">
    <source>
        <dbReference type="ARBA" id="ARBA00022741"/>
    </source>
</evidence>
<dbReference type="InterPro" id="IPR007831">
    <property type="entry name" value="T2SS_GspE_N"/>
</dbReference>
<dbReference type="SUPFAM" id="SSF160246">
    <property type="entry name" value="EspE N-terminal domain-like"/>
    <property type="match status" value="1"/>
</dbReference>
<dbReference type="GO" id="GO:0016887">
    <property type="term" value="F:ATP hydrolysis activity"/>
    <property type="evidence" value="ECO:0007669"/>
    <property type="project" value="TreeGrafter"/>
</dbReference>
<evidence type="ECO:0000313" key="6">
    <source>
        <dbReference type="Proteomes" id="UP000178744"/>
    </source>
</evidence>
<dbReference type="InterPro" id="IPR003593">
    <property type="entry name" value="AAA+_ATPase"/>
</dbReference>
<feature type="domain" description="Bacterial type II secretion system protein E" evidence="4">
    <location>
        <begin position="385"/>
        <end position="399"/>
    </location>
</feature>
<dbReference type="Pfam" id="PF00437">
    <property type="entry name" value="T2SSE"/>
    <property type="match status" value="1"/>
</dbReference>
<proteinExistence type="inferred from homology"/>
<name>A0A1G1Z6D0_9BACT</name>
<comment type="caution">
    <text evidence="5">The sequence shown here is derived from an EMBL/GenBank/DDBJ whole genome shotgun (WGS) entry which is preliminary data.</text>
</comment>